<dbReference type="Pfam" id="PF18738">
    <property type="entry name" value="HEPN_DZIP3"/>
    <property type="match status" value="1"/>
</dbReference>
<feature type="domain" description="DZIP3-like HEPN" evidence="1">
    <location>
        <begin position="37"/>
        <end position="131"/>
    </location>
</feature>
<keyword evidence="3" id="KW-1185">Reference proteome</keyword>
<dbReference type="EMBL" id="JAIWYP010000005">
    <property type="protein sequence ID" value="KAH3827933.1"/>
    <property type="molecule type" value="Genomic_DNA"/>
</dbReference>
<protein>
    <recommendedName>
        <fullName evidence="1">DZIP3-like HEPN domain-containing protein</fullName>
    </recommendedName>
</protein>
<evidence type="ECO:0000313" key="3">
    <source>
        <dbReference type="Proteomes" id="UP000828390"/>
    </source>
</evidence>
<dbReference type="AlphaFoldDB" id="A0A9D4H3J3"/>
<organism evidence="2 3">
    <name type="scientific">Dreissena polymorpha</name>
    <name type="common">Zebra mussel</name>
    <name type="synonym">Mytilus polymorpha</name>
    <dbReference type="NCBI Taxonomy" id="45954"/>
    <lineage>
        <taxon>Eukaryota</taxon>
        <taxon>Metazoa</taxon>
        <taxon>Spiralia</taxon>
        <taxon>Lophotrochozoa</taxon>
        <taxon>Mollusca</taxon>
        <taxon>Bivalvia</taxon>
        <taxon>Autobranchia</taxon>
        <taxon>Heteroconchia</taxon>
        <taxon>Euheterodonta</taxon>
        <taxon>Imparidentia</taxon>
        <taxon>Neoheterodontei</taxon>
        <taxon>Myida</taxon>
        <taxon>Dreissenoidea</taxon>
        <taxon>Dreissenidae</taxon>
        <taxon>Dreissena</taxon>
    </lineage>
</organism>
<reference evidence="2" key="2">
    <citation type="submission" date="2020-11" db="EMBL/GenBank/DDBJ databases">
        <authorList>
            <person name="McCartney M.A."/>
            <person name="Auch B."/>
            <person name="Kono T."/>
            <person name="Mallez S."/>
            <person name="Becker A."/>
            <person name="Gohl D.M."/>
            <person name="Silverstein K.A.T."/>
            <person name="Koren S."/>
            <person name="Bechman K.B."/>
            <person name="Herman A."/>
            <person name="Abrahante J.E."/>
            <person name="Garbe J."/>
        </authorList>
    </citation>
    <scope>NUCLEOTIDE SEQUENCE</scope>
    <source>
        <strain evidence="2">Duluth1</strain>
        <tissue evidence="2">Whole animal</tissue>
    </source>
</reference>
<evidence type="ECO:0000259" key="1">
    <source>
        <dbReference type="Pfam" id="PF18738"/>
    </source>
</evidence>
<comment type="caution">
    <text evidence="2">The sequence shown here is derived from an EMBL/GenBank/DDBJ whole genome shotgun (WGS) entry which is preliminary data.</text>
</comment>
<gene>
    <name evidence="2" type="ORF">DPMN_129879</name>
</gene>
<accession>A0A9D4H3J3</accession>
<sequence>MASIDGNQNEAYYLRLHMLVMEAQKVLRAKFDSIIKPAQLTSTLKGVQKTIDQLNKRGKITNEQYNSLYPKSPNPNPNSETFDITLLVCLLRNICNLNPNSKVWTEKDNTKIKGYTDQENILRIRNLRNKVSTLRLV</sequence>
<name>A0A9D4H3J3_DREPO</name>
<dbReference type="Proteomes" id="UP000828390">
    <property type="component" value="Unassembled WGS sequence"/>
</dbReference>
<dbReference type="InterPro" id="IPR041249">
    <property type="entry name" value="HEPN_DZIP3"/>
</dbReference>
<evidence type="ECO:0000313" key="2">
    <source>
        <dbReference type="EMBL" id="KAH3827933.1"/>
    </source>
</evidence>
<reference evidence="2" key="1">
    <citation type="journal article" date="2019" name="bioRxiv">
        <title>The Genome of the Zebra Mussel, Dreissena polymorpha: A Resource for Invasive Species Research.</title>
        <authorList>
            <person name="McCartney M.A."/>
            <person name="Auch B."/>
            <person name="Kono T."/>
            <person name="Mallez S."/>
            <person name="Zhang Y."/>
            <person name="Obille A."/>
            <person name="Becker A."/>
            <person name="Abrahante J.E."/>
            <person name="Garbe J."/>
            <person name="Badalamenti J.P."/>
            <person name="Herman A."/>
            <person name="Mangelson H."/>
            <person name="Liachko I."/>
            <person name="Sullivan S."/>
            <person name="Sone E.D."/>
            <person name="Koren S."/>
            <person name="Silverstein K.A.T."/>
            <person name="Beckman K.B."/>
            <person name="Gohl D.M."/>
        </authorList>
    </citation>
    <scope>NUCLEOTIDE SEQUENCE</scope>
    <source>
        <strain evidence="2">Duluth1</strain>
        <tissue evidence="2">Whole animal</tissue>
    </source>
</reference>
<proteinExistence type="predicted"/>